<evidence type="ECO:0000256" key="11">
    <source>
        <dbReference type="PROSITE-ProRule" id="PRU01389"/>
    </source>
</evidence>
<dbReference type="Gene3D" id="1.25.40.20">
    <property type="entry name" value="Ankyrin repeat-containing domain"/>
    <property type="match status" value="1"/>
</dbReference>
<keyword evidence="5" id="KW-0677">Repeat</keyword>
<keyword evidence="3 11" id="KW-0963">Cytoplasm</keyword>
<keyword evidence="7 11" id="KW-0378">Hydrolase</keyword>
<dbReference type="GO" id="GO:0036503">
    <property type="term" value="P:ERAD pathway"/>
    <property type="evidence" value="ECO:0007669"/>
    <property type="project" value="TreeGrafter"/>
</dbReference>
<dbReference type="GO" id="GO:0016787">
    <property type="term" value="F:hydrolase activity"/>
    <property type="evidence" value="ECO:0007669"/>
    <property type="project" value="UniProtKB-KW"/>
</dbReference>
<dbReference type="OrthoDB" id="429841at2759"/>
<dbReference type="Pfam" id="PF18826">
    <property type="entry name" value="bVLRF1"/>
    <property type="match status" value="1"/>
</dbReference>
<dbReference type="PROSITE" id="PS52044">
    <property type="entry name" value="VLRF1"/>
    <property type="match status" value="1"/>
</dbReference>
<evidence type="ECO:0000256" key="8">
    <source>
        <dbReference type="ARBA" id="ARBA00023043"/>
    </source>
</evidence>
<feature type="repeat" description="ANK" evidence="10">
    <location>
        <begin position="508"/>
        <end position="541"/>
    </location>
</feature>
<dbReference type="AlphaFoldDB" id="A0A9P4IZH5"/>
<feature type="region of interest" description="Disordered" evidence="12">
    <location>
        <begin position="119"/>
        <end position="146"/>
    </location>
</feature>
<dbReference type="EMBL" id="ML996089">
    <property type="protein sequence ID" value="KAF2150662.1"/>
    <property type="molecule type" value="Genomic_DNA"/>
</dbReference>
<comment type="subcellular location">
    <subcellularLocation>
        <location evidence="1">Cytoplasm</location>
    </subcellularLocation>
</comment>
<comment type="domain">
    <text evidence="11">The VLRF1 domain mediates binding to the 60S ribosomal subunit.</text>
</comment>
<feature type="compositionally biased region" description="Polar residues" evidence="12">
    <location>
        <begin position="313"/>
        <end position="331"/>
    </location>
</feature>
<dbReference type="SUPFAM" id="SSF48403">
    <property type="entry name" value="Ankyrin repeat"/>
    <property type="match status" value="1"/>
</dbReference>
<dbReference type="Proteomes" id="UP000799439">
    <property type="component" value="Unassembled WGS sequence"/>
</dbReference>
<protein>
    <recommendedName>
        <fullName evidence="13">VLRF1 domain-containing protein</fullName>
    </recommendedName>
</protein>
<feature type="region of interest" description="Disordered" evidence="12">
    <location>
        <begin position="222"/>
        <end position="254"/>
    </location>
</feature>
<feature type="compositionally biased region" description="Low complexity" evidence="12">
    <location>
        <begin position="123"/>
        <end position="134"/>
    </location>
</feature>
<evidence type="ECO:0000256" key="7">
    <source>
        <dbReference type="ARBA" id="ARBA00022801"/>
    </source>
</evidence>
<evidence type="ECO:0000256" key="3">
    <source>
        <dbReference type="ARBA" id="ARBA00022490"/>
    </source>
</evidence>
<feature type="region of interest" description="Disordered" evidence="12">
    <location>
        <begin position="588"/>
        <end position="680"/>
    </location>
</feature>
<evidence type="ECO:0000256" key="12">
    <source>
        <dbReference type="SAM" id="MobiDB-lite"/>
    </source>
</evidence>
<comment type="similarity">
    <text evidence="2 11">Belongs to the ANKZF1/VMS1 family.</text>
</comment>
<proteinExistence type="inferred from homology"/>
<dbReference type="GO" id="GO:0004519">
    <property type="term" value="F:endonuclease activity"/>
    <property type="evidence" value="ECO:0007669"/>
    <property type="project" value="UniProtKB-KW"/>
</dbReference>
<feature type="region of interest" description="Disordered" evidence="12">
    <location>
        <begin position="37"/>
        <end position="69"/>
    </location>
</feature>
<feature type="compositionally biased region" description="Basic and acidic residues" evidence="12">
    <location>
        <begin position="647"/>
        <end position="680"/>
    </location>
</feature>
<evidence type="ECO:0000256" key="2">
    <source>
        <dbReference type="ARBA" id="ARBA00009262"/>
    </source>
</evidence>
<accession>A0A9P4IZH5</accession>
<dbReference type="InterPro" id="IPR047139">
    <property type="entry name" value="ANKZ1/VMS1"/>
</dbReference>
<dbReference type="GO" id="GO:0005737">
    <property type="term" value="C:cytoplasm"/>
    <property type="evidence" value="ECO:0007669"/>
    <property type="project" value="UniProtKB-SubCell"/>
</dbReference>
<evidence type="ECO:0000256" key="9">
    <source>
        <dbReference type="ARBA" id="ARBA00023054"/>
    </source>
</evidence>
<dbReference type="PANTHER" id="PTHR16036">
    <property type="entry name" value="ANKYRIN REPEAT AND ZINC FINGER DOMAIN-CONTAINING PROTEIN 1"/>
    <property type="match status" value="1"/>
</dbReference>
<dbReference type="PROSITE" id="PS00028">
    <property type="entry name" value="ZINC_FINGER_C2H2_1"/>
    <property type="match status" value="1"/>
</dbReference>
<organism evidence="14 15">
    <name type="scientific">Myriangium duriaei CBS 260.36</name>
    <dbReference type="NCBI Taxonomy" id="1168546"/>
    <lineage>
        <taxon>Eukaryota</taxon>
        <taxon>Fungi</taxon>
        <taxon>Dikarya</taxon>
        <taxon>Ascomycota</taxon>
        <taxon>Pezizomycotina</taxon>
        <taxon>Dothideomycetes</taxon>
        <taxon>Dothideomycetidae</taxon>
        <taxon>Myriangiales</taxon>
        <taxon>Myriangiaceae</taxon>
        <taxon>Myriangium</taxon>
    </lineage>
</organism>
<evidence type="ECO:0000313" key="14">
    <source>
        <dbReference type="EMBL" id="KAF2150662.1"/>
    </source>
</evidence>
<evidence type="ECO:0000313" key="15">
    <source>
        <dbReference type="Proteomes" id="UP000799439"/>
    </source>
</evidence>
<dbReference type="PROSITE" id="PS50088">
    <property type="entry name" value="ANK_REPEAT"/>
    <property type="match status" value="1"/>
</dbReference>
<keyword evidence="6 11" id="KW-0255">Endonuclease</keyword>
<evidence type="ECO:0000256" key="10">
    <source>
        <dbReference type="PROSITE-ProRule" id="PRU00023"/>
    </source>
</evidence>
<dbReference type="InterPro" id="IPR041175">
    <property type="entry name" value="VLRF1/Vms1"/>
</dbReference>
<evidence type="ECO:0000256" key="6">
    <source>
        <dbReference type="ARBA" id="ARBA00022759"/>
    </source>
</evidence>
<keyword evidence="8 10" id="KW-0040">ANK repeat</keyword>
<keyword evidence="9" id="KW-0175">Coiled coil</keyword>
<feature type="region of interest" description="Disordered" evidence="12">
    <location>
        <begin position="166"/>
        <end position="188"/>
    </location>
</feature>
<sequence length="680" mass="75477">MATKQDHPLLDRPLYLFDLPQEILQTLELRADLNASLPVTQEDREPRPLQTNGQHGARDDTPEGSPASATSCAMCGLAFANLQEQKEHVRSDLHGYNLKQKIRGKQAVDEKEFERLVGELDESLSGSDSSSYSDSSDDDTDAGVTQRKDTTLTALLKKQASLADNSFEESVSKKRKRGSGKPPLLWFTSPKLPTNTSLGVYRAIFSPKEQVADSTTLIQTLQRKQLSPKSSKKQSNEASHGDDAGGVPLPNTLQHKPLDGPHYFLCMIGGGHFAAMIISLTPSITRKGGMEDRSATVVAHKTFHRYTTRRKQGGSQSANDNSKGNAHSAGSSLRRYNEVALTNDVRNLLNEWRPWLQTAELLFIRATGTTNRRTLFDRYEGQVLSSNDPRIRGFPFSTRRATQAELMRSFVELTRVKVTTIDELALARKAAEDAARAEQEASAPKPAASPKPSKPKPSKEEEEGLLHTSQLQSLIRRSKAPALISYITTNSIPPNFLFLPHDRPENYHAPTPLHLAASLNSSVCVSALLLKASANPAVRNLEEKTPYDIAGDRATRDAFRLARSELGEAARDWESGHVGPALTRAEVDARAKEEKKGAEAEKAAELKRREEEVARLRDEDKVREEQGRERKFGKGKTMSTAQPLSAQERREEEARGLTPEMRMRLERERRARAAEARMRG</sequence>
<evidence type="ECO:0000256" key="1">
    <source>
        <dbReference type="ARBA" id="ARBA00004496"/>
    </source>
</evidence>
<keyword evidence="4 11" id="KW-0540">Nuclease</keyword>
<evidence type="ECO:0000256" key="4">
    <source>
        <dbReference type="ARBA" id="ARBA00022722"/>
    </source>
</evidence>
<gene>
    <name evidence="14" type="ORF">K461DRAFT_323058</name>
</gene>
<dbReference type="InterPro" id="IPR013087">
    <property type="entry name" value="Znf_C2H2_type"/>
</dbReference>
<feature type="compositionally biased region" description="Basic and acidic residues" evidence="12">
    <location>
        <begin position="588"/>
        <end position="632"/>
    </location>
</feature>
<dbReference type="InterPro" id="IPR002110">
    <property type="entry name" value="Ankyrin_rpt"/>
</dbReference>
<feature type="active site" evidence="11">
    <location>
        <position position="316"/>
    </location>
</feature>
<feature type="domain" description="VLRF1" evidence="13">
    <location>
        <begin position="259"/>
        <end position="416"/>
    </location>
</feature>
<feature type="region of interest" description="Disordered" evidence="12">
    <location>
        <begin position="307"/>
        <end position="332"/>
    </location>
</feature>
<name>A0A9P4IZH5_9PEZI</name>
<evidence type="ECO:0000256" key="5">
    <source>
        <dbReference type="ARBA" id="ARBA00022737"/>
    </source>
</evidence>
<dbReference type="PANTHER" id="PTHR16036:SF2">
    <property type="entry name" value="TRNA ENDONUCLEASE ANKZF1"/>
    <property type="match status" value="1"/>
</dbReference>
<dbReference type="InterPro" id="IPR036770">
    <property type="entry name" value="Ankyrin_rpt-contain_sf"/>
</dbReference>
<feature type="region of interest" description="Disordered" evidence="12">
    <location>
        <begin position="435"/>
        <end position="471"/>
    </location>
</feature>
<feature type="compositionally biased region" description="Low complexity" evidence="12">
    <location>
        <begin position="440"/>
        <end position="451"/>
    </location>
</feature>
<evidence type="ECO:0000259" key="13">
    <source>
        <dbReference type="PROSITE" id="PS52044"/>
    </source>
</evidence>
<comment type="caution">
    <text evidence="14">The sequence shown here is derived from an EMBL/GenBank/DDBJ whole genome shotgun (WGS) entry which is preliminary data.</text>
</comment>
<keyword evidence="15" id="KW-1185">Reference proteome</keyword>
<reference evidence="14" key="1">
    <citation type="journal article" date="2020" name="Stud. Mycol.">
        <title>101 Dothideomycetes genomes: a test case for predicting lifestyles and emergence of pathogens.</title>
        <authorList>
            <person name="Haridas S."/>
            <person name="Albert R."/>
            <person name="Binder M."/>
            <person name="Bloem J."/>
            <person name="Labutti K."/>
            <person name="Salamov A."/>
            <person name="Andreopoulos B."/>
            <person name="Baker S."/>
            <person name="Barry K."/>
            <person name="Bills G."/>
            <person name="Bluhm B."/>
            <person name="Cannon C."/>
            <person name="Castanera R."/>
            <person name="Culley D."/>
            <person name="Daum C."/>
            <person name="Ezra D."/>
            <person name="Gonzalez J."/>
            <person name="Henrissat B."/>
            <person name="Kuo A."/>
            <person name="Liang C."/>
            <person name="Lipzen A."/>
            <person name="Lutzoni F."/>
            <person name="Magnuson J."/>
            <person name="Mondo S."/>
            <person name="Nolan M."/>
            <person name="Ohm R."/>
            <person name="Pangilinan J."/>
            <person name="Park H.-J."/>
            <person name="Ramirez L."/>
            <person name="Alfaro M."/>
            <person name="Sun H."/>
            <person name="Tritt A."/>
            <person name="Yoshinaga Y."/>
            <person name="Zwiers L.-H."/>
            <person name="Turgeon B."/>
            <person name="Goodwin S."/>
            <person name="Spatafora J."/>
            <person name="Crous P."/>
            <person name="Grigoriev I."/>
        </authorList>
    </citation>
    <scope>NUCLEOTIDE SEQUENCE</scope>
    <source>
        <strain evidence="14">CBS 260.36</strain>
    </source>
</reference>